<protein>
    <recommendedName>
        <fullName evidence="3">Com family DNA-binding transcriptional regulator</fullName>
    </recommendedName>
</protein>
<dbReference type="Proteomes" id="UP000605148">
    <property type="component" value="Unassembled WGS sequence"/>
</dbReference>
<dbReference type="AlphaFoldDB" id="A0A916X1P6"/>
<reference evidence="1" key="1">
    <citation type="journal article" date="2014" name="Int. J. Syst. Evol. Microbiol.">
        <title>Complete genome sequence of Corynebacterium casei LMG S-19264T (=DSM 44701T), isolated from a smear-ripened cheese.</title>
        <authorList>
            <consortium name="US DOE Joint Genome Institute (JGI-PGF)"/>
            <person name="Walter F."/>
            <person name="Albersmeier A."/>
            <person name="Kalinowski J."/>
            <person name="Ruckert C."/>
        </authorList>
    </citation>
    <scope>NUCLEOTIDE SEQUENCE</scope>
    <source>
        <strain evidence="1">CGMCC 1.12426</strain>
    </source>
</reference>
<sequence>MSAILVWVDMQEIRCGRCHALLFKAGQGAIAGAIQIKCRRCGTLNWLRPVEPLIRAEERDGKEQDDAERSDP</sequence>
<name>A0A916X1P6_9HYPH</name>
<gene>
    <name evidence="1" type="ORF">GCM10011316_29360</name>
</gene>
<evidence type="ECO:0008006" key="3">
    <source>
        <dbReference type="Google" id="ProtNLM"/>
    </source>
</evidence>
<comment type="caution">
    <text evidence="1">The sequence shown here is derived from an EMBL/GenBank/DDBJ whole genome shotgun (WGS) entry which is preliminary data.</text>
</comment>
<dbReference type="EMBL" id="BMFA01000008">
    <property type="protein sequence ID" value="GGB55424.1"/>
    <property type="molecule type" value="Genomic_DNA"/>
</dbReference>
<dbReference type="Pfam" id="PF10122">
    <property type="entry name" value="Zn_ribbon_Com"/>
    <property type="match status" value="1"/>
</dbReference>
<keyword evidence="2" id="KW-1185">Reference proteome</keyword>
<dbReference type="InterPro" id="IPR019294">
    <property type="entry name" value="Translation_reg_Com"/>
</dbReference>
<evidence type="ECO:0000313" key="1">
    <source>
        <dbReference type="EMBL" id="GGB55424.1"/>
    </source>
</evidence>
<accession>A0A916X1P6</accession>
<reference evidence="1" key="2">
    <citation type="submission" date="2020-09" db="EMBL/GenBank/DDBJ databases">
        <authorList>
            <person name="Sun Q."/>
            <person name="Zhou Y."/>
        </authorList>
    </citation>
    <scope>NUCLEOTIDE SEQUENCE</scope>
    <source>
        <strain evidence="1">CGMCC 1.12426</strain>
    </source>
</reference>
<proteinExistence type="predicted"/>
<organism evidence="1 2">
    <name type="scientific">Roseibium aquae</name>
    <dbReference type="NCBI Taxonomy" id="1323746"/>
    <lineage>
        <taxon>Bacteria</taxon>
        <taxon>Pseudomonadati</taxon>
        <taxon>Pseudomonadota</taxon>
        <taxon>Alphaproteobacteria</taxon>
        <taxon>Hyphomicrobiales</taxon>
        <taxon>Stappiaceae</taxon>
        <taxon>Roseibium</taxon>
    </lineage>
</organism>
<evidence type="ECO:0000313" key="2">
    <source>
        <dbReference type="Proteomes" id="UP000605148"/>
    </source>
</evidence>